<evidence type="ECO:0000313" key="6">
    <source>
        <dbReference type="EMBL" id="EYA14027.1"/>
    </source>
</evidence>
<comment type="similarity">
    <text evidence="1">Belongs to the glycosyltransferase group 1 family. Glycosyltransferase 4 subfamily.</text>
</comment>
<keyword evidence="4" id="KW-1133">Transmembrane helix</keyword>
<dbReference type="CDD" id="cd03801">
    <property type="entry name" value="GT4_PimA-like"/>
    <property type="match status" value="1"/>
</dbReference>
<dbReference type="PANTHER" id="PTHR12526:SF640">
    <property type="entry name" value="COLANIC ACID BIOSYNTHESIS GLYCOSYLTRANSFERASE WCAL-RELATED"/>
    <property type="match status" value="1"/>
</dbReference>
<organism evidence="6 7">
    <name type="scientific">Bacteroides fragilis str. 1007-1-F #10</name>
    <dbReference type="NCBI Taxonomy" id="1339295"/>
    <lineage>
        <taxon>Bacteria</taxon>
        <taxon>Pseudomonadati</taxon>
        <taxon>Bacteroidota</taxon>
        <taxon>Bacteroidia</taxon>
        <taxon>Bacteroidales</taxon>
        <taxon>Bacteroidaceae</taxon>
        <taxon>Bacteroides</taxon>
    </lineage>
</organism>
<dbReference type="Gene3D" id="3.40.50.2000">
    <property type="entry name" value="Glycogen Phosphorylase B"/>
    <property type="match status" value="2"/>
</dbReference>
<dbReference type="SUPFAM" id="SSF53756">
    <property type="entry name" value="UDP-Glycosyltransferase/glycogen phosphorylase"/>
    <property type="match status" value="1"/>
</dbReference>
<keyword evidence="4" id="KW-0812">Transmembrane</keyword>
<protein>
    <submittedName>
        <fullName evidence="6">Glycosyl transferases group 1 family protein</fullName>
    </submittedName>
</protein>
<comment type="caution">
    <text evidence="6">The sequence shown here is derived from an EMBL/GenBank/DDBJ whole genome shotgun (WGS) entry which is preliminary data.</text>
</comment>
<sequence length="343" mass="39397">MPKVLVVATSRKTKGGITSVVKAHETGEQWKKFHCKWIETHRDGNSVRKLWYLATALIEYICLLPFYDIVHIHVGLRTSVNRKLIFARIALLFRKKIIVHFHPATEKHLFDPMFSGNIKHLFELSNKLLVLSPKWIEWINEAYRGNKYNIQVLYNPCPSVKRSIQRENYILYAGILSDRKGYNRLIEAFSKIAAKYPDWKIKFAGNGEIEKGKSLAVKFGIEQQTEFLGWIAGNTKESIFQHASIYCLPSWGEGFPMGVIDAIAYGIPVITTPVGGLEKVFHDGIDAMIYETYDLKMLADKLEQLIKSETYRNSIVNEADKLVCSDFNIITICNKIEKIYENM</sequence>
<keyword evidence="4" id="KW-0472">Membrane</keyword>
<dbReference type="Proteomes" id="UP000022433">
    <property type="component" value="Unassembled WGS sequence"/>
</dbReference>
<evidence type="ECO:0000256" key="4">
    <source>
        <dbReference type="SAM" id="Phobius"/>
    </source>
</evidence>
<dbReference type="RefSeq" id="WP_005815295.1">
    <property type="nucleotide sequence ID" value="NZ_JGEA01000027.1"/>
</dbReference>
<accession>A0AAN4MY95</accession>
<feature type="transmembrane region" description="Helical" evidence="4">
    <location>
        <begin position="50"/>
        <end position="67"/>
    </location>
</feature>
<name>A0AAN4MY95_BACFG</name>
<reference evidence="6 7" key="1">
    <citation type="submission" date="2014-02" db="EMBL/GenBank/DDBJ databases">
        <authorList>
            <person name="Sears C."/>
            <person name="Carroll K."/>
            <person name="Sack B.R."/>
            <person name="Qadri F."/>
            <person name="Myers L.L."/>
            <person name="Chung G.-T."/>
            <person name="Escheverria P."/>
            <person name="Fraser C.M."/>
            <person name="Sadzewicz L."/>
            <person name="Shefchek K.A."/>
            <person name="Tallon L."/>
            <person name="Das S.P."/>
            <person name="Daugherty S."/>
            <person name="Mongodin E.F."/>
        </authorList>
    </citation>
    <scope>NUCLEOTIDE SEQUENCE [LARGE SCALE GENOMIC DNA]</scope>
    <source>
        <strain evidence="6 7">1007-1-F #10</strain>
    </source>
</reference>
<dbReference type="GO" id="GO:0016757">
    <property type="term" value="F:glycosyltransferase activity"/>
    <property type="evidence" value="ECO:0007669"/>
    <property type="project" value="UniProtKB-KW"/>
</dbReference>
<feature type="domain" description="Glycosyl transferase family 1" evidence="5">
    <location>
        <begin position="165"/>
        <end position="321"/>
    </location>
</feature>
<evidence type="ECO:0000259" key="5">
    <source>
        <dbReference type="Pfam" id="PF00534"/>
    </source>
</evidence>
<dbReference type="EMBL" id="JGEA01000027">
    <property type="protein sequence ID" value="EYA14027.1"/>
    <property type="molecule type" value="Genomic_DNA"/>
</dbReference>
<dbReference type="InterPro" id="IPR001296">
    <property type="entry name" value="Glyco_trans_1"/>
</dbReference>
<evidence type="ECO:0000256" key="2">
    <source>
        <dbReference type="ARBA" id="ARBA00022676"/>
    </source>
</evidence>
<dbReference type="AlphaFoldDB" id="A0AAN4MY95"/>
<evidence type="ECO:0000256" key="3">
    <source>
        <dbReference type="ARBA" id="ARBA00022679"/>
    </source>
</evidence>
<gene>
    <name evidence="6" type="ORF">M104_2869</name>
</gene>
<evidence type="ECO:0000313" key="7">
    <source>
        <dbReference type="Proteomes" id="UP000022433"/>
    </source>
</evidence>
<keyword evidence="3 6" id="KW-0808">Transferase</keyword>
<dbReference type="Pfam" id="PF00534">
    <property type="entry name" value="Glycos_transf_1"/>
    <property type="match status" value="1"/>
</dbReference>
<keyword evidence="2" id="KW-0328">Glycosyltransferase</keyword>
<proteinExistence type="inferred from homology"/>
<dbReference type="PANTHER" id="PTHR12526">
    <property type="entry name" value="GLYCOSYLTRANSFERASE"/>
    <property type="match status" value="1"/>
</dbReference>
<evidence type="ECO:0000256" key="1">
    <source>
        <dbReference type="ARBA" id="ARBA00009481"/>
    </source>
</evidence>